<sequence>MSNTLLLVASFIAFVSACHTGRNITYNVVLSAGEQQTVAVVVDSKVFPLKQSSHSVLLYTGEAPRAKKSYNYAKFNGSELVEQEAFLRDAVKLNTPNQFYNRTWDTVKPAKLPNTLPPMSAMNRVKSKLHLNDQIVTIHIEADEAAIERMHKDPMRNTEKVPTKLTYISLNEAQTFADVEFELAGNNARWFSKLTYNLKFPKKQLLAGYRSLKLRSLITDPSYIREKTVYDIMQSAGVATTQFSYARVYINKKPYGLFGIVENYKNPWLENEFANGQKEEFERGILYQGRSRSFTTNLSSNLEFRGDNQTLYADDSYKIKVDPAKGQPIDYTRLMEFTKFLANAPTTGSDVVNQWEKHIDTQSMVRNLALEILLGFADGYISNANNFYLYDNRERQQFVFIPSDTDYSLGSTFTKLSDMWTGNYHDFPGMSLKRPLFQKMLEVPQLKKQFEELLVKLTKELLNPKRMNPYIDSLVNMIREDVTWDQMVPRYAESILKDVGAGQQDPQNVDPNMFVPPTDMETTIDIGMRATLNNVNLDMAVNGPTGYISLAPVKEWFARQSEATLKYLNAA</sequence>
<dbReference type="OrthoDB" id="10267127at2759"/>
<feature type="chain" id="PRO_5034748957" evidence="1">
    <location>
        <begin position="18"/>
        <end position="571"/>
    </location>
</feature>
<dbReference type="EMBL" id="JABAYA010000039">
    <property type="protein sequence ID" value="KAF7728353.1"/>
    <property type="molecule type" value="Genomic_DNA"/>
</dbReference>
<protein>
    <submittedName>
        <fullName evidence="2">Uncharacterized protein</fullName>
    </submittedName>
</protein>
<keyword evidence="1" id="KW-0732">Signal</keyword>
<evidence type="ECO:0000256" key="1">
    <source>
        <dbReference type="SAM" id="SignalP"/>
    </source>
</evidence>
<dbReference type="InterPro" id="IPR014867">
    <property type="entry name" value="Spore_coat_CotH_CotH2/3/7"/>
</dbReference>
<feature type="signal peptide" evidence="1">
    <location>
        <begin position="1"/>
        <end position="17"/>
    </location>
</feature>
<keyword evidence="3" id="KW-1185">Reference proteome</keyword>
<evidence type="ECO:0000313" key="2">
    <source>
        <dbReference type="EMBL" id="KAF7728353.1"/>
    </source>
</evidence>
<name>A0A8H7BQW4_9FUNG</name>
<accession>A0A8H7BQW4</accession>
<dbReference type="PANTHER" id="PTHR40050:SF1">
    <property type="entry name" value="INNER SPORE COAT PROTEIN H"/>
    <property type="match status" value="1"/>
</dbReference>
<dbReference type="Pfam" id="PF08757">
    <property type="entry name" value="CotH"/>
    <property type="match status" value="1"/>
</dbReference>
<evidence type="ECO:0000313" key="3">
    <source>
        <dbReference type="Proteomes" id="UP000605846"/>
    </source>
</evidence>
<dbReference type="Proteomes" id="UP000605846">
    <property type="component" value="Unassembled WGS sequence"/>
</dbReference>
<dbReference type="AlphaFoldDB" id="A0A8H7BQW4"/>
<dbReference type="PANTHER" id="PTHR40050">
    <property type="entry name" value="INNER SPORE COAT PROTEIN H"/>
    <property type="match status" value="1"/>
</dbReference>
<gene>
    <name evidence="2" type="ORF">EC973_006294</name>
</gene>
<organism evidence="2 3">
    <name type="scientific">Apophysomyces ossiformis</name>
    <dbReference type="NCBI Taxonomy" id="679940"/>
    <lineage>
        <taxon>Eukaryota</taxon>
        <taxon>Fungi</taxon>
        <taxon>Fungi incertae sedis</taxon>
        <taxon>Mucoromycota</taxon>
        <taxon>Mucoromycotina</taxon>
        <taxon>Mucoromycetes</taxon>
        <taxon>Mucorales</taxon>
        <taxon>Mucorineae</taxon>
        <taxon>Mucoraceae</taxon>
        <taxon>Apophysomyces</taxon>
    </lineage>
</organism>
<reference evidence="2" key="1">
    <citation type="submission" date="2020-01" db="EMBL/GenBank/DDBJ databases">
        <title>Genome Sequencing of Three Apophysomyces-Like Fungal Strains Confirms a Novel Fungal Genus in the Mucoromycota with divergent Burkholderia-like Endosymbiotic Bacteria.</title>
        <authorList>
            <person name="Stajich J.E."/>
            <person name="Macias A.M."/>
            <person name="Carter-House D."/>
            <person name="Lovett B."/>
            <person name="Kasson L.R."/>
            <person name="Berry K."/>
            <person name="Grigoriev I."/>
            <person name="Chang Y."/>
            <person name="Spatafora J."/>
            <person name="Kasson M.T."/>
        </authorList>
    </citation>
    <scope>NUCLEOTIDE SEQUENCE</scope>
    <source>
        <strain evidence="2">NRRL A-21654</strain>
    </source>
</reference>
<comment type="caution">
    <text evidence="2">The sequence shown here is derived from an EMBL/GenBank/DDBJ whole genome shotgun (WGS) entry which is preliminary data.</text>
</comment>
<proteinExistence type="predicted"/>